<dbReference type="GeneID" id="136078595"/>
<evidence type="ECO:0000256" key="5">
    <source>
        <dbReference type="ARBA" id="ARBA00023125"/>
    </source>
</evidence>
<reference evidence="9" key="1">
    <citation type="submission" date="2025-08" db="UniProtKB">
        <authorList>
            <consortium name="RefSeq"/>
        </authorList>
    </citation>
    <scope>IDENTIFICATION</scope>
</reference>
<dbReference type="PROSITE" id="PS50950">
    <property type="entry name" value="ZF_THAP"/>
    <property type="match status" value="1"/>
</dbReference>
<dbReference type="SMART" id="SM00980">
    <property type="entry name" value="THAP"/>
    <property type="match status" value="1"/>
</dbReference>
<keyword evidence="2" id="KW-0479">Metal-binding</keyword>
<comment type="cofactor">
    <cofactor evidence="1">
        <name>a divalent metal cation</name>
        <dbReference type="ChEBI" id="CHEBI:60240"/>
    </cofactor>
</comment>
<evidence type="ECO:0000256" key="3">
    <source>
        <dbReference type="ARBA" id="ARBA00022771"/>
    </source>
</evidence>
<dbReference type="RefSeq" id="XP_065650448.1">
    <property type="nucleotide sequence ID" value="XM_065794376.1"/>
</dbReference>
<dbReference type="Pfam" id="PF05485">
    <property type="entry name" value="THAP"/>
    <property type="match status" value="1"/>
</dbReference>
<dbReference type="Pfam" id="PF13613">
    <property type="entry name" value="HTH_Tnp_4"/>
    <property type="match status" value="1"/>
</dbReference>
<dbReference type="Pfam" id="PF13359">
    <property type="entry name" value="DDE_Tnp_4"/>
    <property type="match status" value="1"/>
</dbReference>
<feature type="domain" description="THAP-type" evidence="7">
    <location>
        <begin position="1"/>
        <end position="84"/>
    </location>
</feature>
<sequence>MPDSCCAVGCMNKKIKGDKSLSFYRIPFGNTEESNNRRVLWLQALKRENWSTSMIDNARLCSKHFISGKKSDNPNFPDYVPSVFLYRQQSFSKKHQSIERFERSCKRTKKNTEDNLSQTRAENEQMSVNMDAVTSVNPFKLNQESQTDDVNFVAELHSKVKTLSKNNVELKITLNKAITSAYVSQYISFEKLKDDNSLLSFYTGLPNANLFLWYLSLFNDFVKQMTNISMEDHLLLILMKIKLGFLNKDLSFRFGFSESTVTRIYRTWLPIIAENVKFLIVWPEKHVLRRNLPTNFRKKFYNCVAIIDCMEIFIERPFSLHARAQTWSNYKNNNTIKYLIGITPSGAVSFLSPGWGGRVSDKEITIKSGFLEKITHGDCVLADRGFTLVEEFATQGGILKLPKFTKGKKQMSSAEVDESRQIAHVRIHVERVIGRLRKFRILQSIIPITQVDLLDNVMVMITSLVNINSSVVPPSS</sequence>
<proteinExistence type="predicted"/>
<keyword evidence="3 6" id="KW-0863">Zinc-finger</keyword>
<dbReference type="InterPro" id="IPR006612">
    <property type="entry name" value="THAP_Znf"/>
</dbReference>
<dbReference type="InterPro" id="IPR027806">
    <property type="entry name" value="HARBI1_dom"/>
</dbReference>
<accession>A0ABM4BN14</accession>
<evidence type="ECO:0000259" key="7">
    <source>
        <dbReference type="PROSITE" id="PS50950"/>
    </source>
</evidence>
<dbReference type="SUPFAM" id="SSF57716">
    <property type="entry name" value="Glucocorticoid receptor-like (DNA-binding domain)"/>
    <property type="match status" value="1"/>
</dbReference>
<evidence type="ECO:0000313" key="8">
    <source>
        <dbReference type="Proteomes" id="UP001652625"/>
    </source>
</evidence>
<keyword evidence="8" id="KW-1185">Reference proteome</keyword>
<evidence type="ECO:0000256" key="6">
    <source>
        <dbReference type="PROSITE-ProRule" id="PRU00309"/>
    </source>
</evidence>
<evidence type="ECO:0000256" key="4">
    <source>
        <dbReference type="ARBA" id="ARBA00022833"/>
    </source>
</evidence>
<name>A0ABM4BN14_HYDVU</name>
<keyword evidence="4" id="KW-0862">Zinc</keyword>
<organism evidence="8 9">
    <name type="scientific">Hydra vulgaris</name>
    <name type="common">Hydra</name>
    <name type="synonym">Hydra attenuata</name>
    <dbReference type="NCBI Taxonomy" id="6087"/>
    <lineage>
        <taxon>Eukaryota</taxon>
        <taxon>Metazoa</taxon>
        <taxon>Cnidaria</taxon>
        <taxon>Hydrozoa</taxon>
        <taxon>Hydroidolina</taxon>
        <taxon>Anthoathecata</taxon>
        <taxon>Aplanulata</taxon>
        <taxon>Hydridae</taxon>
        <taxon>Hydra</taxon>
    </lineage>
</organism>
<protein>
    <submittedName>
        <fullName evidence="9">Uncharacterized protein LOC136078595</fullName>
    </submittedName>
</protein>
<evidence type="ECO:0000256" key="2">
    <source>
        <dbReference type="ARBA" id="ARBA00022723"/>
    </source>
</evidence>
<keyword evidence="5 6" id="KW-0238">DNA-binding</keyword>
<dbReference type="PANTHER" id="PTHR23080">
    <property type="entry name" value="THAP DOMAIN PROTEIN"/>
    <property type="match status" value="1"/>
</dbReference>
<dbReference type="InterPro" id="IPR027805">
    <property type="entry name" value="Transposase_HTH_dom"/>
</dbReference>
<gene>
    <name evidence="9" type="primary">LOC136078595</name>
</gene>
<evidence type="ECO:0000256" key="1">
    <source>
        <dbReference type="ARBA" id="ARBA00001968"/>
    </source>
</evidence>
<dbReference type="Proteomes" id="UP001652625">
    <property type="component" value="Chromosome 03"/>
</dbReference>
<evidence type="ECO:0000313" key="9">
    <source>
        <dbReference type="RefSeq" id="XP_065650448.1"/>
    </source>
</evidence>